<evidence type="ECO:0000256" key="7">
    <source>
        <dbReference type="ARBA" id="ARBA00022989"/>
    </source>
</evidence>
<dbReference type="RefSeq" id="WP_182174568.1">
    <property type="nucleotide sequence ID" value="NZ_JACFXU010000017.1"/>
</dbReference>
<gene>
    <name evidence="11" type="ORF">H2508_13145</name>
</gene>
<dbReference type="PANTHER" id="PTHR30413:SF8">
    <property type="entry name" value="TRANSPORT PERMEASE PROTEIN"/>
    <property type="match status" value="1"/>
</dbReference>
<keyword evidence="6 9" id="KW-0812">Transmembrane</keyword>
<dbReference type="EMBL" id="JACFXU010000017">
    <property type="protein sequence ID" value="MBA6414058.1"/>
    <property type="molecule type" value="Genomic_DNA"/>
</dbReference>
<proteinExistence type="inferred from homology"/>
<dbReference type="PROSITE" id="PS51012">
    <property type="entry name" value="ABC_TM2"/>
    <property type="match status" value="1"/>
</dbReference>
<feature type="domain" description="ABC transmembrane type-2" evidence="10">
    <location>
        <begin position="27"/>
        <end position="249"/>
    </location>
</feature>
<comment type="similarity">
    <text evidence="2 9">Belongs to the ABC-2 integral membrane protein family.</text>
</comment>
<comment type="caution">
    <text evidence="11">The sequence shown here is derived from an EMBL/GenBank/DDBJ whole genome shotgun (WGS) entry which is preliminary data.</text>
</comment>
<evidence type="ECO:0000256" key="2">
    <source>
        <dbReference type="ARBA" id="ARBA00007783"/>
    </source>
</evidence>
<accession>A0A7W2TY28</accession>
<dbReference type="Pfam" id="PF01061">
    <property type="entry name" value="ABC2_membrane"/>
    <property type="match status" value="1"/>
</dbReference>
<evidence type="ECO:0000256" key="8">
    <source>
        <dbReference type="ARBA" id="ARBA00023136"/>
    </source>
</evidence>
<keyword evidence="8 9" id="KW-0472">Membrane</keyword>
<keyword evidence="4 9" id="KW-1003">Cell membrane</keyword>
<protein>
    <recommendedName>
        <fullName evidence="9">Transport permease protein</fullName>
    </recommendedName>
</protein>
<feature type="transmembrane region" description="Helical" evidence="9">
    <location>
        <begin position="167"/>
        <end position="186"/>
    </location>
</feature>
<keyword evidence="5" id="KW-0997">Cell inner membrane</keyword>
<dbReference type="Proteomes" id="UP000539350">
    <property type="component" value="Unassembled WGS sequence"/>
</dbReference>
<dbReference type="GO" id="GO:0015920">
    <property type="term" value="P:lipopolysaccharide transport"/>
    <property type="evidence" value="ECO:0007669"/>
    <property type="project" value="TreeGrafter"/>
</dbReference>
<name>A0A7W2TY28_9GAMM</name>
<dbReference type="InterPro" id="IPR013525">
    <property type="entry name" value="ABC2_TM"/>
</dbReference>
<comment type="caution">
    <text evidence="9">Lacks conserved residue(s) required for the propagation of feature annotation.</text>
</comment>
<dbReference type="AlphaFoldDB" id="A0A7W2TY28"/>
<dbReference type="InterPro" id="IPR047817">
    <property type="entry name" value="ABC2_TM_bact-type"/>
</dbReference>
<dbReference type="PRINTS" id="PR00164">
    <property type="entry name" value="ABC2TRNSPORT"/>
</dbReference>
<comment type="subcellular location">
    <subcellularLocation>
        <location evidence="1 9">Cell inner membrane</location>
        <topology evidence="1 9">Multi-pass membrane protein</topology>
    </subcellularLocation>
</comment>
<keyword evidence="12" id="KW-1185">Reference proteome</keyword>
<evidence type="ECO:0000256" key="1">
    <source>
        <dbReference type="ARBA" id="ARBA00004429"/>
    </source>
</evidence>
<evidence type="ECO:0000256" key="9">
    <source>
        <dbReference type="RuleBase" id="RU361157"/>
    </source>
</evidence>
<sequence length="259" mass="29458">MPLAQYFRLVDIQARMLLKADASKFTLGYLWWFIEPMLWVAMFYVVFNVILDSPRSGPDFLVFLATGKLAFIWFSKTVNQASNSIVASHGLVARINVPKSLFPMSAVQESCYKQITIYALLAVILWFFGYTPTSKWLWMVPVVLVFYLMIVACSLIGAFLVCMLRDFAKVIPLGMTFLLFSSGIFWDVREIGDPEKIDIVLTVNPMAYMLDAHRQVLMYGNAPDLNHLLQIALGSIFLVIVMIGLMRRYSQLLALKVLT</sequence>
<dbReference type="PANTHER" id="PTHR30413">
    <property type="entry name" value="INNER MEMBRANE TRANSPORT PERMEASE"/>
    <property type="match status" value="1"/>
</dbReference>
<evidence type="ECO:0000313" key="11">
    <source>
        <dbReference type="EMBL" id="MBA6414058.1"/>
    </source>
</evidence>
<dbReference type="GO" id="GO:0043190">
    <property type="term" value="C:ATP-binding cassette (ABC) transporter complex"/>
    <property type="evidence" value="ECO:0007669"/>
    <property type="project" value="InterPro"/>
</dbReference>
<evidence type="ECO:0000313" key="12">
    <source>
        <dbReference type="Proteomes" id="UP000539350"/>
    </source>
</evidence>
<feature type="transmembrane region" description="Helical" evidence="9">
    <location>
        <begin position="227"/>
        <end position="246"/>
    </location>
</feature>
<keyword evidence="7 9" id="KW-1133">Transmembrane helix</keyword>
<dbReference type="GO" id="GO:0140359">
    <property type="term" value="F:ABC-type transporter activity"/>
    <property type="evidence" value="ECO:0007669"/>
    <property type="project" value="InterPro"/>
</dbReference>
<feature type="transmembrane region" description="Helical" evidence="9">
    <location>
        <begin position="29"/>
        <end position="51"/>
    </location>
</feature>
<evidence type="ECO:0000256" key="4">
    <source>
        <dbReference type="ARBA" id="ARBA00022475"/>
    </source>
</evidence>
<keyword evidence="3 9" id="KW-0813">Transport</keyword>
<feature type="transmembrane region" description="Helical" evidence="9">
    <location>
        <begin position="111"/>
        <end position="130"/>
    </location>
</feature>
<evidence type="ECO:0000256" key="5">
    <source>
        <dbReference type="ARBA" id="ARBA00022519"/>
    </source>
</evidence>
<dbReference type="InterPro" id="IPR000412">
    <property type="entry name" value="ABC_2_transport"/>
</dbReference>
<evidence type="ECO:0000256" key="3">
    <source>
        <dbReference type="ARBA" id="ARBA00022448"/>
    </source>
</evidence>
<evidence type="ECO:0000259" key="10">
    <source>
        <dbReference type="PROSITE" id="PS51012"/>
    </source>
</evidence>
<evidence type="ECO:0000256" key="6">
    <source>
        <dbReference type="ARBA" id="ARBA00022692"/>
    </source>
</evidence>
<reference evidence="11 12" key="1">
    <citation type="submission" date="2020-07" db="EMBL/GenBank/DDBJ databases">
        <title>Halieaceae bacterium, F7430, whole genome shotgun sequencing project.</title>
        <authorList>
            <person name="Jiang S."/>
            <person name="Liu Z.W."/>
            <person name="Du Z.J."/>
        </authorList>
    </citation>
    <scope>NUCLEOTIDE SEQUENCE [LARGE SCALE GENOMIC DNA]</scope>
    <source>
        <strain evidence="11 12">F7430</strain>
    </source>
</reference>
<organism evidence="11 12">
    <name type="scientific">Sediminihaliea albiluteola</name>
    <dbReference type="NCBI Taxonomy" id="2758564"/>
    <lineage>
        <taxon>Bacteria</taxon>
        <taxon>Pseudomonadati</taxon>
        <taxon>Pseudomonadota</taxon>
        <taxon>Gammaproteobacteria</taxon>
        <taxon>Cellvibrionales</taxon>
        <taxon>Halieaceae</taxon>
        <taxon>Sediminihaliea</taxon>
    </lineage>
</organism>
<feature type="transmembrane region" description="Helical" evidence="9">
    <location>
        <begin position="136"/>
        <end position="160"/>
    </location>
</feature>